<dbReference type="Gene3D" id="3.40.50.150">
    <property type="entry name" value="Vaccinia Virus protein VP39"/>
    <property type="match status" value="1"/>
</dbReference>
<dbReference type="EMBL" id="MBLM01000058">
    <property type="protein sequence ID" value="OHV41236.1"/>
    <property type="molecule type" value="Genomic_DNA"/>
</dbReference>
<proteinExistence type="predicted"/>
<evidence type="ECO:0000259" key="2">
    <source>
        <dbReference type="Pfam" id="PF13649"/>
    </source>
</evidence>
<dbReference type="AlphaFoldDB" id="A0A1S1R5Q5"/>
<evidence type="ECO:0000313" key="3">
    <source>
        <dbReference type="EMBL" id="OHV41236.1"/>
    </source>
</evidence>
<accession>A0A1S1R5Q5</accession>
<reference evidence="4" key="1">
    <citation type="submission" date="2016-07" db="EMBL/GenBank/DDBJ databases">
        <title>Sequence Frankia sp. strain CcI1.17.</title>
        <authorList>
            <person name="Ghodhbane-Gtari F."/>
            <person name="Swanson E."/>
            <person name="Gueddou A."/>
            <person name="Morris K."/>
            <person name="Hezbri K."/>
            <person name="Ktari A."/>
            <person name="Nouioui I."/>
            <person name="Abebe-Akele F."/>
            <person name="Simpson S."/>
            <person name="Thomas K."/>
            <person name="Gtari M."/>
            <person name="Tisa L.S."/>
            <person name="Hurst S."/>
        </authorList>
    </citation>
    <scope>NUCLEOTIDE SEQUENCE [LARGE SCALE GENOMIC DNA]</scope>
    <source>
        <strain evidence="4">Cc1.17</strain>
    </source>
</reference>
<dbReference type="GO" id="GO:0008168">
    <property type="term" value="F:methyltransferase activity"/>
    <property type="evidence" value="ECO:0007669"/>
    <property type="project" value="UniProtKB-KW"/>
</dbReference>
<sequence>MTVSYGETIWDPETYDAPRRRLVPAFDLLYGAAADLVGELGVPHPEILDLGAGTGLLSAAVRRAVPGARLHLMDGARPMVDGAVARLGESVASVTVADLTDPLPVGPFDAVVSALAIHHLGDSAKRDLFRRIRLALVPGGLFVNLEQVAGPDDHATARYERMHEQWARQAGSDDEEWAGALVRMAHDQCSPLDDQLSWLREVGFASVDCAVKVWRFAVYSGRSRH</sequence>
<dbReference type="SUPFAM" id="SSF53335">
    <property type="entry name" value="S-adenosyl-L-methionine-dependent methyltransferases"/>
    <property type="match status" value="1"/>
</dbReference>
<keyword evidence="1 3" id="KW-0808">Transferase</keyword>
<dbReference type="PANTHER" id="PTHR43861:SF3">
    <property type="entry name" value="PUTATIVE (AFU_ORTHOLOGUE AFUA_2G14390)-RELATED"/>
    <property type="match status" value="1"/>
</dbReference>
<dbReference type="InterPro" id="IPR041698">
    <property type="entry name" value="Methyltransf_25"/>
</dbReference>
<name>A0A1S1R5Q5_9ACTN</name>
<feature type="domain" description="Methyltransferase" evidence="2">
    <location>
        <begin position="47"/>
        <end position="140"/>
    </location>
</feature>
<evidence type="ECO:0000256" key="1">
    <source>
        <dbReference type="ARBA" id="ARBA00022679"/>
    </source>
</evidence>
<organism evidence="3 4">
    <name type="scientific">Parafrankia colletiae</name>
    <dbReference type="NCBI Taxonomy" id="573497"/>
    <lineage>
        <taxon>Bacteria</taxon>
        <taxon>Bacillati</taxon>
        <taxon>Actinomycetota</taxon>
        <taxon>Actinomycetes</taxon>
        <taxon>Frankiales</taxon>
        <taxon>Frankiaceae</taxon>
        <taxon>Parafrankia</taxon>
    </lineage>
</organism>
<comment type="caution">
    <text evidence="3">The sequence shown here is derived from an EMBL/GenBank/DDBJ whole genome shotgun (WGS) entry which is preliminary data.</text>
</comment>
<dbReference type="Pfam" id="PF13649">
    <property type="entry name" value="Methyltransf_25"/>
    <property type="match status" value="1"/>
</dbReference>
<dbReference type="GO" id="GO:0032259">
    <property type="term" value="P:methylation"/>
    <property type="evidence" value="ECO:0007669"/>
    <property type="project" value="UniProtKB-KW"/>
</dbReference>
<gene>
    <name evidence="3" type="ORF">CC117_13275</name>
</gene>
<dbReference type="Proteomes" id="UP000179627">
    <property type="component" value="Unassembled WGS sequence"/>
</dbReference>
<evidence type="ECO:0000313" key="4">
    <source>
        <dbReference type="Proteomes" id="UP000179627"/>
    </source>
</evidence>
<keyword evidence="4" id="KW-1185">Reference proteome</keyword>
<dbReference type="InterPro" id="IPR029063">
    <property type="entry name" value="SAM-dependent_MTases_sf"/>
</dbReference>
<dbReference type="PANTHER" id="PTHR43861">
    <property type="entry name" value="TRANS-ACONITATE 2-METHYLTRANSFERASE-RELATED"/>
    <property type="match status" value="1"/>
</dbReference>
<dbReference type="CDD" id="cd02440">
    <property type="entry name" value="AdoMet_MTases"/>
    <property type="match status" value="1"/>
</dbReference>
<protein>
    <submittedName>
        <fullName evidence="3">Methyltransferase type 12</fullName>
    </submittedName>
</protein>
<keyword evidence="3" id="KW-0489">Methyltransferase</keyword>